<dbReference type="Proteomes" id="UP001295423">
    <property type="component" value="Unassembled WGS sequence"/>
</dbReference>
<feature type="repeat" description="ANK" evidence="3">
    <location>
        <begin position="152"/>
        <end position="176"/>
    </location>
</feature>
<name>A0AAD2D0K3_9STRA</name>
<feature type="region of interest" description="Disordered" evidence="5">
    <location>
        <begin position="426"/>
        <end position="492"/>
    </location>
</feature>
<comment type="caution">
    <text evidence="6">The sequence shown here is derived from an EMBL/GenBank/DDBJ whole genome shotgun (WGS) entry which is preliminary data.</text>
</comment>
<protein>
    <recommendedName>
        <fullName evidence="8">Ankyrin repeat protein</fullName>
    </recommendedName>
</protein>
<feature type="coiled-coil region" evidence="4">
    <location>
        <begin position="226"/>
        <end position="274"/>
    </location>
</feature>
<evidence type="ECO:0000256" key="4">
    <source>
        <dbReference type="SAM" id="Coils"/>
    </source>
</evidence>
<dbReference type="EMBL" id="CAKOGP040001446">
    <property type="protein sequence ID" value="CAJ1945600.1"/>
    <property type="molecule type" value="Genomic_DNA"/>
</dbReference>
<organism evidence="6 7">
    <name type="scientific">Cylindrotheca closterium</name>
    <dbReference type="NCBI Taxonomy" id="2856"/>
    <lineage>
        <taxon>Eukaryota</taxon>
        <taxon>Sar</taxon>
        <taxon>Stramenopiles</taxon>
        <taxon>Ochrophyta</taxon>
        <taxon>Bacillariophyta</taxon>
        <taxon>Bacillariophyceae</taxon>
        <taxon>Bacillariophycidae</taxon>
        <taxon>Bacillariales</taxon>
        <taxon>Bacillariaceae</taxon>
        <taxon>Cylindrotheca</taxon>
    </lineage>
</organism>
<reference evidence="6" key="1">
    <citation type="submission" date="2023-08" db="EMBL/GenBank/DDBJ databases">
        <authorList>
            <person name="Audoor S."/>
            <person name="Bilcke G."/>
        </authorList>
    </citation>
    <scope>NUCLEOTIDE SEQUENCE</scope>
</reference>
<sequence>MLEVGETMDSSRVVRNDNAAFCSTMNVFQNMFSCGSPATYTRSQLRQIDECDYDKNPTRLYKAIENLNWASVLDFLLEGTWQDSGFEKIFPETDANPPAKQAGMWVTKFDEDGKVEWSRIPLHAAVINGAPYTIVKRLMDLFPEGIRCTDDKGMLPLHLAIKHSSTANILRLLLEKFPEAMFAKDNTGNGPFQMKEDERTRIMTIITNYTTKRIQEECGQIEQKRLQTLQNDLAKQREANEELEAKLTLKNQVIVQSTKEKEQTLRQLAKYQQSPQSLPLLLSSNASDEVFNALEGTQRRIQDLEYRMRNNNHHHSFESSQVQNEMAETSAINRLDRELRAEKRRLEEKNRMNRQLRGEKEKLEDELRRSKQQVRRITKERMTDDLKYCQQKMEELDKGAAHNGFSHQMKQEDPIGLQERDEVEDFREEDDLERRIRQSQETVSRLLQRSKGGPRSRSSRDRQLLRNQKYGHARHSDEVSEMTPVSFSGRSTEDVRGGLHKMMKNNLMQKETGIRDRISRMRHYHV</sequence>
<dbReference type="PROSITE" id="PS50088">
    <property type="entry name" value="ANK_REPEAT"/>
    <property type="match status" value="1"/>
</dbReference>
<dbReference type="PANTHER" id="PTHR24153:SF8">
    <property type="entry name" value="FORKED, ISOFORM F"/>
    <property type="match status" value="1"/>
</dbReference>
<evidence type="ECO:0000313" key="6">
    <source>
        <dbReference type="EMBL" id="CAJ1945600.1"/>
    </source>
</evidence>
<dbReference type="Gene3D" id="1.25.40.20">
    <property type="entry name" value="Ankyrin repeat-containing domain"/>
    <property type="match status" value="1"/>
</dbReference>
<evidence type="ECO:0000256" key="5">
    <source>
        <dbReference type="SAM" id="MobiDB-lite"/>
    </source>
</evidence>
<dbReference type="GO" id="GO:0051015">
    <property type="term" value="F:actin filament binding"/>
    <property type="evidence" value="ECO:0007669"/>
    <property type="project" value="TreeGrafter"/>
</dbReference>
<feature type="region of interest" description="Disordered" evidence="5">
    <location>
        <begin position="349"/>
        <end position="379"/>
    </location>
</feature>
<proteinExistence type="predicted"/>
<evidence type="ECO:0000256" key="2">
    <source>
        <dbReference type="ARBA" id="ARBA00023043"/>
    </source>
</evidence>
<keyword evidence="1" id="KW-0677">Repeat</keyword>
<dbReference type="Pfam" id="PF12796">
    <property type="entry name" value="Ank_2"/>
    <property type="match status" value="1"/>
</dbReference>
<dbReference type="PROSITE" id="PS50297">
    <property type="entry name" value="ANK_REP_REGION"/>
    <property type="match status" value="1"/>
</dbReference>
<dbReference type="PANTHER" id="PTHR24153">
    <property type="entry name" value="ESPIN"/>
    <property type="match status" value="1"/>
</dbReference>
<gene>
    <name evidence="6" type="ORF">CYCCA115_LOCUS9744</name>
</gene>
<evidence type="ECO:0000313" key="7">
    <source>
        <dbReference type="Proteomes" id="UP001295423"/>
    </source>
</evidence>
<dbReference type="AlphaFoldDB" id="A0AAD2D0K3"/>
<accession>A0AAD2D0K3</accession>
<dbReference type="InterPro" id="IPR002110">
    <property type="entry name" value="Ankyrin_rpt"/>
</dbReference>
<dbReference type="GO" id="GO:0051017">
    <property type="term" value="P:actin filament bundle assembly"/>
    <property type="evidence" value="ECO:0007669"/>
    <property type="project" value="TreeGrafter"/>
</dbReference>
<feature type="compositionally biased region" description="Basic and acidic residues" evidence="5">
    <location>
        <begin position="349"/>
        <end position="369"/>
    </location>
</feature>
<keyword evidence="7" id="KW-1185">Reference proteome</keyword>
<dbReference type="SUPFAM" id="SSF48403">
    <property type="entry name" value="Ankyrin repeat"/>
    <property type="match status" value="1"/>
</dbReference>
<dbReference type="GO" id="GO:0005737">
    <property type="term" value="C:cytoplasm"/>
    <property type="evidence" value="ECO:0007669"/>
    <property type="project" value="TreeGrafter"/>
</dbReference>
<evidence type="ECO:0008006" key="8">
    <source>
        <dbReference type="Google" id="ProtNLM"/>
    </source>
</evidence>
<dbReference type="InterPro" id="IPR052420">
    <property type="entry name" value="Espin/Espin-like"/>
</dbReference>
<keyword evidence="4" id="KW-0175">Coiled coil</keyword>
<evidence type="ECO:0000256" key="3">
    <source>
        <dbReference type="PROSITE-ProRule" id="PRU00023"/>
    </source>
</evidence>
<dbReference type="InterPro" id="IPR036770">
    <property type="entry name" value="Ankyrin_rpt-contain_sf"/>
</dbReference>
<evidence type="ECO:0000256" key="1">
    <source>
        <dbReference type="ARBA" id="ARBA00022737"/>
    </source>
</evidence>
<keyword evidence="2 3" id="KW-0040">ANK repeat</keyword>